<evidence type="ECO:0000256" key="1">
    <source>
        <dbReference type="SAM" id="MobiDB-lite"/>
    </source>
</evidence>
<dbReference type="Proteomes" id="UP001280121">
    <property type="component" value="Unassembled WGS sequence"/>
</dbReference>
<keyword evidence="2" id="KW-0812">Transmembrane</keyword>
<organism evidence="3 4">
    <name type="scientific">Dipteronia dyeriana</name>
    <dbReference type="NCBI Taxonomy" id="168575"/>
    <lineage>
        <taxon>Eukaryota</taxon>
        <taxon>Viridiplantae</taxon>
        <taxon>Streptophyta</taxon>
        <taxon>Embryophyta</taxon>
        <taxon>Tracheophyta</taxon>
        <taxon>Spermatophyta</taxon>
        <taxon>Magnoliopsida</taxon>
        <taxon>eudicotyledons</taxon>
        <taxon>Gunneridae</taxon>
        <taxon>Pentapetalae</taxon>
        <taxon>rosids</taxon>
        <taxon>malvids</taxon>
        <taxon>Sapindales</taxon>
        <taxon>Sapindaceae</taxon>
        <taxon>Hippocastanoideae</taxon>
        <taxon>Acereae</taxon>
        <taxon>Dipteronia</taxon>
    </lineage>
</organism>
<keyword evidence="4" id="KW-1185">Reference proteome</keyword>
<keyword evidence="2" id="KW-1133">Transmembrane helix</keyword>
<proteinExistence type="predicted"/>
<feature type="transmembrane region" description="Helical" evidence="2">
    <location>
        <begin position="31"/>
        <end position="51"/>
    </location>
</feature>
<reference evidence="3" key="1">
    <citation type="journal article" date="2023" name="Plant J.">
        <title>Genome sequences and population genomics provide insights into the demographic history, inbreeding, and mutation load of two 'living fossil' tree species of Dipteronia.</title>
        <authorList>
            <person name="Feng Y."/>
            <person name="Comes H.P."/>
            <person name="Chen J."/>
            <person name="Zhu S."/>
            <person name="Lu R."/>
            <person name="Zhang X."/>
            <person name="Li P."/>
            <person name="Qiu J."/>
            <person name="Olsen K.M."/>
            <person name="Qiu Y."/>
        </authorList>
    </citation>
    <scope>NUCLEOTIDE SEQUENCE</scope>
    <source>
        <strain evidence="3">KIB01</strain>
    </source>
</reference>
<dbReference type="EMBL" id="JANJYI010000001">
    <property type="protein sequence ID" value="KAK2663169.1"/>
    <property type="molecule type" value="Genomic_DNA"/>
</dbReference>
<accession>A0AAD9XP77</accession>
<sequence>MEGGLTSSELAGFGVGTLLLWATLSAPKLDALFSASQRSVTVNIFIVLFIYGLSQNILWTVSMFVLENNVIVVLAPSIYMYGKGAYKNTLSALRPSKIKSISVSSVRVAWVPPPDDSLKLNSDAVITEGVSYMGAGDVIRDSDGKVIAALRKIVELLLVNSSDDQHNSYGNSKGKDDGDEGDGRDEGWDSGAGCWDANAKSWDVCVGDWDVGAVGWNASATG</sequence>
<name>A0AAD9XP77_9ROSI</name>
<evidence type="ECO:0000256" key="2">
    <source>
        <dbReference type="SAM" id="Phobius"/>
    </source>
</evidence>
<protein>
    <submittedName>
        <fullName evidence="3">Uncharacterized protein</fullName>
    </submittedName>
</protein>
<feature type="transmembrane region" description="Helical" evidence="2">
    <location>
        <begin position="6"/>
        <end position="24"/>
    </location>
</feature>
<comment type="caution">
    <text evidence="3">The sequence shown here is derived from an EMBL/GenBank/DDBJ whole genome shotgun (WGS) entry which is preliminary data.</text>
</comment>
<keyword evidence="2" id="KW-0472">Membrane</keyword>
<dbReference type="AlphaFoldDB" id="A0AAD9XP77"/>
<evidence type="ECO:0000313" key="4">
    <source>
        <dbReference type="Proteomes" id="UP001280121"/>
    </source>
</evidence>
<gene>
    <name evidence="3" type="ORF">Ddye_001743</name>
</gene>
<feature type="region of interest" description="Disordered" evidence="1">
    <location>
        <begin position="165"/>
        <end position="190"/>
    </location>
</feature>
<evidence type="ECO:0000313" key="3">
    <source>
        <dbReference type="EMBL" id="KAK2663169.1"/>
    </source>
</evidence>